<reference evidence="7 8" key="1">
    <citation type="submission" date="2024-02" db="EMBL/GenBank/DDBJ databases">
        <title>Expansion and revision of Xanthobacter and proposal of Roseixanthobacter gen. nov.</title>
        <authorList>
            <person name="Soltysiak M.P.M."/>
            <person name="Jalihal A."/>
            <person name="Ory A."/>
            <person name="Chrisophersen C."/>
            <person name="Lee A.D."/>
            <person name="Boulton J."/>
            <person name="Springer M."/>
        </authorList>
    </citation>
    <scope>NUCLEOTIDE SEQUENCE [LARGE SCALE GENOMIC DNA]</scope>
    <source>
        <strain evidence="7 8">23A</strain>
    </source>
</reference>
<evidence type="ECO:0000313" key="7">
    <source>
        <dbReference type="EMBL" id="MFG1371274.1"/>
    </source>
</evidence>
<dbReference type="PANTHER" id="PTHR30368">
    <property type="entry name" value="SULFATE-BINDING PROTEIN"/>
    <property type="match status" value="1"/>
</dbReference>
<name>A0ABW6ZU38_9HYPH</name>
<keyword evidence="3" id="KW-0813">Transport</keyword>
<feature type="transmembrane region" description="Helical" evidence="6">
    <location>
        <begin position="12"/>
        <end position="32"/>
    </location>
</feature>
<dbReference type="SUPFAM" id="SSF53850">
    <property type="entry name" value="Periplasmic binding protein-like II"/>
    <property type="match status" value="1"/>
</dbReference>
<proteinExistence type="inferred from homology"/>
<keyword evidence="6" id="KW-0472">Membrane</keyword>
<comment type="similarity">
    <text evidence="2">Belongs to the prokaryotic sulfate-binding protein family.</text>
</comment>
<gene>
    <name evidence="7" type="ORF">V5F32_03780</name>
</gene>
<dbReference type="PANTHER" id="PTHR30368:SF2">
    <property type="entry name" value="SULFATE-BINDING PROTEIN"/>
    <property type="match status" value="1"/>
</dbReference>
<evidence type="ECO:0000256" key="4">
    <source>
        <dbReference type="ARBA" id="ARBA00022729"/>
    </source>
</evidence>
<protein>
    <submittedName>
        <fullName evidence="7">Sulfate ABC transporter substrate-binding protein</fullName>
    </submittedName>
</protein>
<dbReference type="Proteomes" id="UP001604002">
    <property type="component" value="Unassembled WGS sequence"/>
</dbReference>
<evidence type="ECO:0000313" key="8">
    <source>
        <dbReference type="Proteomes" id="UP001604002"/>
    </source>
</evidence>
<keyword evidence="6" id="KW-0812">Transmembrane</keyword>
<organism evidence="7 8">
    <name type="scientific">Xanthobacter oligotrophicus</name>
    <dbReference type="NCBI Taxonomy" id="2607286"/>
    <lineage>
        <taxon>Bacteria</taxon>
        <taxon>Pseudomonadati</taxon>
        <taxon>Pseudomonadota</taxon>
        <taxon>Alphaproteobacteria</taxon>
        <taxon>Hyphomicrobiales</taxon>
        <taxon>Xanthobacteraceae</taxon>
        <taxon>Xanthobacter</taxon>
    </lineage>
</organism>
<comment type="subcellular location">
    <subcellularLocation>
        <location evidence="1">Periplasm</location>
    </subcellularLocation>
</comment>
<keyword evidence="6" id="KW-1133">Transmembrane helix</keyword>
<dbReference type="Gene3D" id="3.40.190.10">
    <property type="entry name" value="Periplasmic binding protein-like II"/>
    <property type="match status" value="2"/>
</dbReference>
<evidence type="ECO:0000256" key="1">
    <source>
        <dbReference type="ARBA" id="ARBA00004418"/>
    </source>
</evidence>
<dbReference type="RefSeq" id="WP_393991284.1">
    <property type="nucleotide sequence ID" value="NZ_JBAFVH010000002.1"/>
</dbReference>
<sequence length="353" mass="38776">MAEGSKRLGFRRIPWLNIGAVVAIAVAGLVLVTKNSQGFVAHYILNVSYDPTRELYQALNPQFIKQYEVQSGSSVAVRQSHAGSSYQARLVAKGELKADVVTLGLPSDVDGLRNKGLIPDGWEKRLPNNSRPYESTIVFVVRKGNPHAIHDWPDLAKGDVEVIVPDPKTSGNGKLAALAAWGSVVVRGGDEREARALLKAIYDRAPFLDPAARSAGVAFAVEKKGDVHLAWENEALREAKESKGALEVVYPPISIRAEPTVAWVDANVVKHGSEVQAKAYLNFLFTDEAQEIIAREGYRPFNAQILARHADRLPDIRLFPITAIARDWVDAQNRFFAENGIIDAVYSPKPRID</sequence>
<evidence type="ECO:0000256" key="6">
    <source>
        <dbReference type="SAM" id="Phobius"/>
    </source>
</evidence>
<dbReference type="NCBIfam" id="TIGR00971">
    <property type="entry name" value="3a0106s03"/>
    <property type="match status" value="1"/>
</dbReference>
<dbReference type="EMBL" id="JBAFVH010000002">
    <property type="protein sequence ID" value="MFG1371274.1"/>
    <property type="molecule type" value="Genomic_DNA"/>
</dbReference>
<dbReference type="InterPro" id="IPR005669">
    <property type="entry name" value="Thiosulph/SO4-bd"/>
</dbReference>
<dbReference type="Pfam" id="PF13531">
    <property type="entry name" value="SBP_bac_11"/>
    <property type="match status" value="1"/>
</dbReference>
<evidence type="ECO:0000256" key="5">
    <source>
        <dbReference type="ARBA" id="ARBA00022764"/>
    </source>
</evidence>
<evidence type="ECO:0000256" key="3">
    <source>
        <dbReference type="ARBA" id="ARBA00022448"/>
    </source>
</evidence>
<evidence type="ECO:0000256" key="2">
    <source>
        <dbReference type="ARBA" id="ARBA00006099"/>
    </source>
</evidence>
<comment type="caution">
    <text evidence="7">The sequence shown here is derived from an EMBL/GenBank/DDBJ whole genome shotgun (WGS) entry which is preliminary data.</text>
</comment>
<dbReference type="CDD" id="cd01005">
    <property type="entry name" value="PBP2_CysP"/>
    <property type="match status" value="1"/>
</dbReference>
<accession>A0ABW6ZU38</accession>
<keyword evidence="4" id="KW-0732">Signal</keyword>
<keyword evidence="5" id="KW-0574">Periplasm</keyword>
<dbReference type="NCBIfam" id="NF008022">
    <property type="entry name" value="PRK10752.1"/>
    <property type="match status" value="1"/>
</dbReference>
<keyword evidence="8" id="KW-1185">Reference proteome</keyword>